<keyword evidence="1" id="KW-1133">Transmembrane helix</keyword>
<evidence type="ECO:0000313" key="2">
    <source>
        <dbReference type="EMBL" id="MCS0588028.1"/>
    </source>
</evidence>
<sequence length="125" mass="12957">MKKPALFVIAFLFALLLWNVFAYGTGPVVNIDGDEIDGPLGALLAVLFAGGGTLIAALVMVVVGVVLAVVFAGVGIILIGGLGIGAVVLALAVSPLLLPLLLPLALIWYMVGRSRKNRMLREHAV</sequence>
<keyword evidence="1" id="KW-0472">Membrane</keyword>
<name>A0ABT2A1G5_9BURK</name>
<keyword evidence="3" id="KW-1185">Reference proteome</keyword>
<feature type="transmembrane region" description="Helical" evidence="1">
    <location>
        <begin position="65"/>
        <end position="84"/>
    </location>
</feature>
<protein>
    <submittedName>
        <fullName evidence="2">Uncharacterized protein</fullName>
    </submittedName>
</protein>
<dbReference type="Proteomes" id="UP001205560">
    <property type="component" value="Unassembled WGS sequence"/>
</dbReference>
<organism evidence="2 3">
    <name type="scientific">Massilia norwichensis</name>
    <dbReference type="NCBI Taxonomy" id="1442366"/>
    <lineage>
        <taxon>Bacteria</taxon>
        <taxon>Pseudomonadati</taxon>
        <taxon>Pseudomonadota</taxon>
        <taxon>Betaproteobacteria</taxon>
        <taxon>Burkholderiales</taxon>
        <taxon>Oxalobacteraceae</taxon>
        <taxon>Telluria group</taxon>
        <taxon>Massilia</taxon>
    </lineage>
</organism>
<reference evidence="2 3" key="1">
    <citation type="submission" date="2022-08" db="EMBL/GenBank/DDBJ databases">
        <title>Reclassification of Massilia species as members of the genera Telluria, Duganella, Pseudoduganella, Mokoshia gen. nov. and Zemynaea gen. nov. using orthogonal and non-orthogonal genome-based approaches.</title>
        <authorList>
            <person name="Bowman J.P."/>
        </authorList>
    </citation>
    <scope>NUCLEOTIDE SEQUENCE [LARGE SCALE GENOMIC DNA]</scope>
    <source>
        <strain evidence="2 3">LMG 28164</strain>
    </source>
</reference>
<accession>A0ABT2A1G5</accession>
<comment type="caution">
    <text evidence="2">The sequence shown here is derived from an EMBL/GenBank/DDBJ whole genome shotgun (WGS) entry which is preliminary data.</text>
</comment>
<keyword evidence="1" id="KW-0812">Transmembrane</keyword>
<dbReference type="RefSeq" id="WP_258843875.1">
    <property type="nucleotide sequence ID" value="NZ_JANUGX010000002.1"/>
</dbReference>
<evidence type="ECO:0000256" key="1">
    <source>
        <dbReference type="SAM" id="Phobius"/>
    </source>
</evidence>
<proteinExistence type="predicted"/>
<evidence type="ECO:0000313" key="3">
    <source>
        <dbReference type="Proteomes" id="UP001205560"/>
    </source>
</evidence>
<feature type="transmembrane region" description="Helical" evidence="1">
    <location>
        <begin position="90"/>
        <end position="111"/>
    </location>
</feature>
<feature type="transmembrane region" description="Helical" evidence="1">
    <location>
        <begin position="38"/>
        <end position="58"/>
    </location>
</feature>
<gene>
    <name evidence="2" type="ORF">NX782_02285</name>
</gene>
<dbReference type="EMBL" id="JANUGX010000002">
    <property type="protein sequence ID" value="MCS0588028.1"/>
    <property type="molecule type" value="Genomic_DNA"/>
</dbReference>